<dbReference type="PROSITE" id="PS52016">
    <property type="entry name" value="TONB_DEPENDENT_REC_3"/>
    <property type="match status" value="1"/>
</dbReference>
<protein>
    <submittedName>
        <fullName evidence="3">TonB-dependent receptor</fullName>
    </submittedName>
</protein>
<dbReference type="KEGG" id="echi:FKX85_20215"/>
<dbReference type="InterPro" id="IPR037066">
    <property type="entry name" value="Plug_dom_sf"/>
</dbReference>
<dbReference type="InterPro" id="IPR039426">
    <property type="entry name" value="TonB-dep_rcpt-like"/>
</dbReference>
<dbReference type="AlphaFoldDB" id="A0A514CPB6"/>
<dbReference type="Gene3D" id="2.60.40.1120">
    <property type="entry name" value="Carboxypeptidase-like, regulatory domain"/>
    <property type="match status" value="1"/>
</dbReference>
<keyword evidence="4" id="KW-1185">Reference proteome</keyword>
<gene>
    <name evidence="3" type="ORF">FKX85_20215</name>
</gene>
<dbReference type="FunFam" id="2.170.130.10:FF:000003">
    <property type="entry name" value="SusC/RagA family TonB-linked outer membrane protein"/>
    <property type="match status" value="1"/>
</dbReference>
<name>A0A514CPB6_9BACT</name>
<dbReference type="SUPFAM" id="SSF56935">
    <property type="entry name" value="Porins"/>
    <property type="match status" value="1"/>
</dbReference>
<dbReference type="GO" id="GO:0009279">
    <property type="term" value="C:cell outer membrane"/>
    <property type="evidence" value="ECO:0007669"/>
    <property type="project" value="UniProtKB-SubCell"/>
</dbReference>
<evidence type="ECO:0000313" key="4">
    <source>
        <dbReference type="Proteomes" id="UP000316614"/>
    </source>
</evidence>
<dbReference type="Pfam" id="PF07715">
    <property type="entry name" value="Plug"/>
    <property type="match status" value="1"/>
</dbReference>
<dbReference type="FunFam" id="2.60.40.1120:FF:000003">
    <property type="entry name" value="Outer membrane protein Omp121"/>
    <property type="match status" value="1"/>
</dbReference>
<feature type="domain" description="TonB-dependent receptor plug" evidence="2">
    <location>
        <begin position="203"/>
        <end position="309"/>
    </location>
</feature>
<evidence type="ECO:0000259" key="2">
    <source>
        <dbReference type="Pfam" id="PF07715"/>
    </source>
</evidence>
<keyword evidence="1" id="KW-0813">Transport</keyword>
<dbReference type="InterPro" id="IPR023996">
    <property type="entry name" value="TonB-dep_OMP_SusC/RagA"/>
</dbReference>
<accession>A0A514CPB6</accession>
<dbReference type="EMBL" id="CP041253">
    <property type="protein sequence ID" value="QDH81651.1"/>
    <property type="molecule type" value="Genomic_DNA"/>
</dbReference>
<organism evidence="3 4">
    <name type="scientific">Echinicola soli</name>
    <dbReference type="NCBI Taxonomy" id="2591634"/>
    <lineage>
        <taxon>Bacteria</taxon>
        <taxon>Pseudomonadati</taxon>
        <taxon>Bacteroidota</taxon>
        <taxon>Cytophagia</taxon>
        <taxon>Cytophagales</taxon>
        <taxon>Cyclobacteriaceae</taxon>
        <taxon>Echinicola</taxon>
    </lineage>
</organism>
<dbReference type="Gene3D" id="2.170.130.10">
    <property type="entry name" value="TonB-dependent receptor, plug domain"/>
    <property type="match status" value="1"/>
</dbReference>
<evidence type="ECO:0000256" key="1">
    <source>
        <dbReference type="PROSITE-ProRule" id="PRU01360"/>
    </source>
</evidence>
<comment type="similarity">
    <text evidence="1">Belongs to the TonB-dependent receptor family.</text>
</comment>
<proteinExistence type="inferred from homology"/>
<keyword evidence="1" id="KW-1134">Transmembrane beta strand</keyword>
<dbReference type="OrthoDB" id="9768177at2"/>
<dbReference type="SUPFAM" id="SSF49464">
    <property type="entry name" value="Carboxypeptidase regulatory domain-like"/>
    <property type="match status" value="1"/>
</dbReference>
<dbReference type="Proteomes" id="UP000316614">
    <property type="component" value="Chromosome"/>
</dbReference>
<keyword evidence="3" id="KW-0675">Receptor</keyword>
<keyword evidence="1" id="KW-0812">Transmembrane</keyword>
<dbReference type="Pfam" id="PF13715">
    <property type="entry name" value="CarbopepD_reg_2"/>
    <property type="match status" value="1"/>
</dbReference>
<dbReference type="InterPro" id="IPR023997">
    <property type="entry name" value="TonB-dep_OMP_SusC/RagA_CS"/>
</dbReference>
<dbReference type="InterPro" id="IPR008969">
    <property type="entry name" value="CarboxyPept-like_regulatory"/>
</dbReference>
<keyword evidence="1" id="KW-0998">Cell outer membrane</keyword>
<dbReference type="NCBIfam" id="TIGR04056">
    <property type="entry name" value="OMP_RagA_SusC"/>
    <property type="match status" value="1"/>
</dbReference>
<sequence>MFLLNVVLAHRIDAQKIDEVYVSIALENAKLINVFHEIEDQSEFHFTIHQDEGYLNKRISADHPRISVEDLLKEIGRQTGLSFQQVNSNIAVRQAKKENSRSVAAPIQSRNVIDVNGTVNDENGTPMPGVSVLEQGTSNGTVTDIDGQYSLQVNTGAVLVFSFLGYEKQTFEVGNQAEINVQMTPDLQGLDEVVVVGYGTQRKIQTLGSQSAVNVKELKQPVANISTVLAGRVSGLVGVQRSAEPGLDGADLWIRGVNTLSQNNSKPLILVDGVQRDFNNLDPNDIESFTILKDASSTSVYGVRGANGVVLITTKKGEAGKTKINLDYYRGITEFTKVPEPADGVTYMQMANEASVTRGGQPVYSADMIHKTYTQEDPYLYPNVNWMDHIFNQFGQNEKANLNISGGGEKMTYYVSAGYYSETGLFTTDDLAKYNAEISFNRYNFTSHLSIKPTKTTTIDLGIKGWISNGNYPGTGTNTIFSEVFETYPTLYPLKYPNGVEPWVSTGGGLNNPYYLLTNRGYSTLYNNQINSDIHVKQDLGFVTKGLSARVLYAFDASNSNRLVRNKVPYTVYATGRDENGELIYEQTDNGNGRDYLTFSRSNGGDRQFYLEAALNYDNDFGNHHVGGLLLFNSTDRISATAGDLIGSIPYRGLGAVGRFNYGYDDRYIAELSFGYNGAENFAPDERFGFFPSGAVGWVLSNEDFFGDADKVFQYFRLRASYGIVGNSNIDGRRFAYIPTVANTGGYSYGQDRGNYIGGLDIGEYAANVTWETETDVNLGIEFTTLNDALNMEVDFFNRRRENIFLERAAVPGSMGLRSNLLGNLGITNSKGVDVSADYNMNFGQLNMQLRGTFTYNENEVIENDQPTPPYDYMERRGHSIGQRFGYVAQGYYTQEEIDDESVAKTAGVVQAGDIKFKDLNMDGVVDANDRTAIGKGDIPKIVYGFGTTLSYKGFSMGAFFQGVGIVDLYLSNQFMPFREGSARGGLYKNIKDRWTPENPSQEAFYPRLSYGSDINQNYSATSSHWLMNGRFLRLKTLDFGWNIPKGSLGSLGVSDMRIYFIGYNLLTFSPFDMYDPELGNGSGTRYPNIRTYSLGVNVSF</sequence>
<comment type="subcellular location">
    <subcellularLocation>
        <location evidence="1">Cell outer membrane</location>
        <topology evidence="1">Multi-pass membrane protein</topology>
    </subcellularLocation>
</comment>
<keyword evidence="1" id="KW-0472">Membrane</keyword>
<dbReference type="InterPro" id="IPR012910">
    <property type="entry name" value="Plug_dom"/>
</dbReference>
<evidence type="ECO:0000313" key="3">
    <source>
        <dbReference type="EMBL" id="QDH81651.1"/>
    </source>
</evidence>
<reference evidence="3 4" key="1">
    <citation type="submission" date="2019-06" db="EMBL/GenBank/DDBJ databases">
        <title>Echinicola alkalisoli sp. nov. isolated from saline soil.</title>
        <authorList>
            <person name="Sun J.-Q."/>
            <person name="Xu L."/>
        </authorList>
    </citation>
    <scope>NUCLEOTIDE SEQUENCE [LARGE SCALE GENOMIC DNA]</scope>
    <source>
        <strain evidence="3 4">LN3S3</strain>
    </source>
</reference>
<dbReference type="NCBIfam" id="TIGR04057">
    <property type="entry name" value="SusC_RagA_signa"/>
    <property type="match status" value="1"/>
</dbReference>